<dbReference type="InterPro" id="IPR007110">
    <property type="entry name" value="Ig-like_dom"/>
</dbReference>
<sequence length="375" mass="41052">MSAPRMLTVILLLILGSPLASGESKFNSKELPVRLVDGKSCSGRVEVYLDNQWEAVCLDGWDLQHANVVCYELGCGWAKGVTRSMLSGTGSPVRIQCSGKEEELSQCRTYSSRNVAFEGYCSSFLEVAAAECSGPLRWPTLSLLSDHSVFSSGETVRFSCSAPPSLNHATDFYLFKRGVATPMASLRATQQTSAELVVTVMEAPREDSYSCVYSFWAGHSLLSPASNPVNLTVVELQTPGIWYNYLGGSIQLRLVRSNGTESRSMPALAPSVTFTFPSAQLSHQGYYYCLHRVQLGGRVFTSRKSQPLPIILTEPAPLLNAIAVSWLVSGIVFVVAALGIVVVMRRLCRKKETPNELERDSRTCEENTYVALPVK</sequence>
<dbReference type="PRINTS" id="PR00258">
    <property type="entry name" value="SPERACTRCPTR"/>
</dbReference>
<accession>A0A8T3D9G4</accession>
<evidence type="ECO:0000256" key="7">
    <source>
        <dbReference type="ARBA" id="ARBA00022989"/>
    </source>
</evidence>
<reference evidence="16" key="1">
    <citation type="submission" date="2021-01" db="EMBL/GenBank/DDBJ databases">
        <authorList>
            <person name="Zahm M."/>
            <person name="Roques C."/>
            <person name="Cabau C."/>
            <person name="Klopp C."/>
            <person name="Donnadieu C."/>
            <person name="Jouanno E."/>
            <person name="Lampietro C."/>
            <person name="Louis A."/>
            <person name="Herpin A."/>
            <person name="Echchiki A."/>
            <person name="Berthelot C."/>
            <person name="Parey E."/>
            <person name="Roest-Crollius H."/>
            <person name="Braasch I."/>
            <person name="Postlethwait J."/>
            <person name="Bobe J."/>
            <person name="Montfort J."/>
            <person name="Bouchez O."/>
            <person name="Begum T."/>
            <person name="Mejri S."/>
            <person name="Adams A."/>
            <person name="Chen W.-J."/>
            <person name="Guiguen Y."/>
        </authorList>
    </citation>
    <scope>NUCLEOTIDE SEQUENCE</scope>
    <source>
        <tissue evidence="16">Blood</tissue>
    </source>
</reference>
<evidence type="ECO:0000256" key="12">
    <source>
        <dbReference type="SAM" id="Phobius"/>
    </source>
</evidence>
<keyword evidence="8 12" id="KW-0472">Membrane</keyword>
<dbReference type="PANTHER" id="PTHR48071">
    <property type="entry name" value="SRCR DOMAIN-CONTAINING PROTEIN"/>
    <property type="match status" value="1"/>
</dbReference>
<feature type="domain" description="SRCR" evidence="14">
    <location>
        <begin position="33"/>
        <end position="133"/>
    </location>
</feature>
<evidence type="ECO:0000256" key="8">
    <source>
        <dbReference type="ARBA" id="ARBA00023136"/>
    </source>
</evidence>
<feature type="disulfide bond" evidence="11">
    <location>
        <begin position="57"/>
        <end position="121"/>
    </location>
</feature>
<evidence type="ECO:0000256" key="10">
    <source>
        <dbReference type="ARBA" id="ARBA00023180"/>
    </source>
</evidence>
<feature type="transmembrane region" description="Helical" evidence="12">
    <location>
        <begin position="318"/>
        <end position="343"/>
    </location>
</feature>
<dbReference type="GO" id="GO:0031638">
    <property type="term" value="P:zymogen activation"/>
    <property type="evidence" value="ECO:0007669"/>
    <property type="project" value="TreeGrafter"/>
</dbReference>
<protein>
    <submittedName>
        <fullName evidence="16">Uncharacterized protein</fullName>
    </submittedName>
</protein>
<evidence type="ECO:0000256" key="11">
    <source>
        <dbReference type="PROSITE-ProRule" id="PRU00196"/>
    </source>
</evidence>
<dbReference type="SMART" id="SM00202">
    <property type="entry name" value="SR"/>
    <property type="match status" value="1"/>
</dbReference>
<feature type="domain" description="Ig-like" evidence="15">
    <location>
        <begin position="139"/>
        <end position="211"/>
    </location>
</feature>
<dbReference type="Gene3D" id="2.60.40.10">
    <property type="entry name" value="Immunoglobulins"/>
    <property type="match status" value="1"/>
</dbReference>
<dbReference type="PROSITE" id="PS50287">
    <property type="entry name" value="SRCR_2"/>
    <property type="match status" value="1"/>
</dbReference>
<evidence type="ECO:0000313" key="17">
    <source>
        <dbReference type="Proteomes" id="UP000829720"/>
    </source>
</evidence>
<dbReference type="Pfam" id="PF00530">
    <property type="entry name" value="SRCR"/>
    <property type="match status" value="1"/>
</dbReference>
<keyword evidence="17" id="KW-1185">Reference proteome</keyword>
<feature type="signal peptide" evidence="13">
    <location>
        <begin position="1"/>
        <end position="22"/>
    </location>
</feature>
<gene>
    <name evidence="16" type="ORF">AGOR_G00132290</name>
</gene>
<keyword evidence="7 12" id="KW-1133">Transmembrane helix</keyword>
<organism evidence="16 17">
    <name type="scientific">Albula goreensis</name>
    <dbReference type="NCBI Taxonomy" id="1534307"/>
    <lineage>
        <taxon>Eukaryota</taxon>
        <taxon>Metazoa</taxon>
        <taxon>Chordata</taxon>
        <taxon>Craniata</taxon>
        <taxon>Vertebrata</taxon>
        <taxon>Euteleostomi</taxon>
        <taxon>Actinopterygii</taxon>
        <taxon>Neopterygii</taxon>
        <taxon>Teleostei</taxon>
        <taxon>Albuliformes</taxon>
        <taxon>Albulidae</taxon>
        <taxon>Albula</taxon>
    </lineage>
</organism>
<dbReference type="Gene3D" id="3.10.250.10">
    <property type="entry name" value="SRCR-like domain"/>
    <property type="match status" value="1"/>
</dbReference>
<keyword evidence="5 13" id="KW-0732">Signal</keyword>
<evidence type="ECO:0000256" key="4">
    <source>
        <dbReference type="ARBA" id="ARBA00022692"/>
    </source>
</evidence>
<dbReference type="InterPro" id="IPR013783">
    <property type="entry name" value="Ig-like_fold"/>
</dbReference>
<proteinExistence type="predicted"/>
<dbReference type="GO" id="GO:0004252">
    <property type="term" value="F:serine-type endopeptidase activity"/>
    <property type="evidence" value="ECO:0007669"/>
    <property type="project" value="TreeGrafter"/>
</dbReference>
<evidence type="ECO:0000256" key="3">
    <source>
        <dbReference type="ARBA" id="ARBA00022525"/>
    </source>
</evidence>
<dbReference type="GO" id="GO:0005886">
    <property type="term" value="C:plasma membrane"/>
    <property type="evidence" value="ECO:0007669"/>
    <property type="project" value="TreeGrafter"/>
</dbReference>
<dbReference type="GO" id="GO:0005615">
    <property type="term" value="C:extracellular space"/>
    <property type="evidence" value="ECO:0007669"/>
    <property type="project" value="TreeGrafter"/>
</dbReference>
<dbReference type="FunFam" id="3.10.250.10:FF:000016">
    <property type="entry name" value="Scavenger receptor cysteine-rich protein type 12"/>
    <property type="match status" value="1"/>
</dbReference>
<comment type="subcellular location">
    <subcellularLocation>
        <location evidence="1">Membrane</location>
        <topology evidence="1">Single-pass membrane protein</topology>
    </subcellularLocation>
    <subcellularLocation>
        <location evidence="2">Secreted</location>
    </subcellularLocation>
</comment>
<keyword evidence="4 12" id="KW-0812">Transmembrane</keyword>
<keyword evidence="6" id="KW-0677">Repeat</keyword>
<keyword evidence="3" id="KW-0964">Secreted</keyword>
<evidence type="ECO:0000256" key="2">
    <source>
        <dbReference type="ARBA" id="ARBA00004613"/>
    </source>
</evidence>
<dbReference type="SUPFAM" id="SSF56487">
    <property type="entry name" value="SRCR-like"/>
    <property type="match status" value="1"/>
</dbReference>
<dbReference type="SUPFAM" id="SSF48726">
    <property type="entry name" value="Immunoglobulin"/>
    <property type="match status" value="2"/>
</dbReference>
<name>A0A8T3D9G4_9TELE</name>
<dbReference type="AlphaFoldDB" id="A0A8T3D9G4"/>
<comment type="caution">
    <text evidence="11">Lacks conserved residue(s) required for the propagation of feature annotation.</text>
</comment>
<dbReference type="EMBL" id="JAERUA010000012">
    <property type="protein sequence ID" value="KAI1892334.1"/>
    <property type="molecule type" value="Genomic_DNA"/>
</dbReference>
<dbReference type="OrthoDB" id="536948at2759"/>
<dbReference type="InterPro" id="IPR001190">
    <property type="entry name" value="SRCR"/>
</dbReference>
<comment type="caution">
    <text evidence="16">The sequence shown here is derived from an EMBL/GenBank/DDBJ whole genome shotgun (WGS) entry which is preliminary data.</text>
</comment>
<dbReference type="InterPro" id="IPR036179">
    <property type="entry name" value="Ig-like_dom_sf"/>
</dbReference>
<dbReference type="Proteomes" id="UP000829720">
    <property type="component" value="Unassembled WGS sequence"/>
</dbReference>
<evidence type="ECO:0000259" key="15">
    <source>
        <dbReference type="PROSITE" id="PS50835"/>
    </source>
</evidence>
<evidence type="ECO:0000256" key="1">
    <source>
        <dbReference type="ARBA" id="ARBA00004167"/>
    </source>
</evidence>
<evidence type="ECO:0000256" key="5">
    <source>
        <dbReference type="ARBA" id="ARBA00022729"/>
    </source>
</evidence>
<evidence type="ECO:0000259" key="14">
    <source>
        <dbReference type="PROSITE" id="PS50287"/>
    </source>
</evidence>
<keyword evidence="9 11" id="KW-1015">Disulfide bond</keyword>
<evidence type="ECO:0000256" key="6">
    <source>
        <dbReference type="ARBA" id="ARBA00022737"/>
    </source>
</evidence>
<feature type="disulfide bond" evidence="11">
    <location>
        <begin position="97"/>
        <end position="107"/>
    </location>
</feature>
<evidence type="ECO:0000313" key="16">
    <source>
        <dbReference type="EMBL" id="KAI1892334.1"/>
    </source>
</evidence>
<evidence type="ECO:0000256" key="13">
    <source>
        <dbReference type="SAM" id="SignalP"/>
    </source>
</evidence>
<dbReference type="PROSITE" id="PS50835">
    <property type="entry name" value="IG_LIKE"/>
    <property type="match status" value="1"/>
</dbReference>
<dbReference type="InterPro" id="IPR036772">
    <property type="entry name" value="SRCR-like_dom_sf"/>
</dbReference>
<feature type="chain" id="PRO_5035856431" evidence="13">
    <location>
        <begin position="23"/>
        <end position="375"/>
    </location>
</feature>
<evidence type="ECO:0000256" key="9">
    <source>
        <dbReference type="ARBA" id="ARBA00023157"/>
    </source>
</evidence>
<keyword evidence="10" id="KW-0325">Glycoprotein</keyword>
<dbReference type="PANTHER" id="PTHR48071:SF15">
    <property type="entry name" value="SRCR DOMAIN-CONTAINING PROTEIN"/>
    <property type="match status" value="1"/>
</dbReference>